<gene>
    <name evidence="3" type="ORF">DWB61_03095</name>
</gene>
<dbReference type="InterPro" id="IPR028098">
    <property type="entry name" value="Glyco_trans_4-like_N"/>
</dbReference>
<dbReference type="RefSeq" id="WP_125029429.1">
    <property type="nucleotide sequence ID" value="NZ_JAPXVP010000002.1"/>
</dbReference>
<accession>A0A425Y6I5</accession>
<keyword evidence="3" id="KW-0808">Transferase</keyword>
<dbReference type="GO" id="GO:0016757">
    <property type="term" value="F:glycosyltransferase activity"/>
    <property type="evidence" value="ECO:0007669"/>
    <property type="project" value="InterPro"/>
</dbReference>
<protein>
    <submittedName>
        <fullName evidence="3">Glycosyltransferase family 1 protein</fullName>
    </submittedName>
</protein>
<dbReference type="Gene3D" id="3.40.50.2000">
    <property type="entry name" value="Glycogen Phosphorylase B"/>
    <property type="match status" value="2"/>
</dbReference>
<name>A0A425Y6I5_9BACT</name>
<dbReference type="EMBL" id="QQWG01000002">
    <property type="protein sequence ID" value="RRG24119.1"/>
    <property type="molecule type" value="Genomic_DNA"/>
</dbReference>
<proteinExistence type="predicted"/>
<evidence type="ECO:0000313" key="3">
    <source>
        <dbReference type="EMBL" id="RRG24119.1"/>
    </source>
</evidence>
<keyword evidence="4" id="KW-1185">Reference proteome</keyword>
<dbReference type="PANTHER" id="PTHR12526:SF625">
    <property type="entry name" value="PHOSPHATIDYLINOSITOL GLYCAN-CLASS A"/>
    <property type="match status" value="1"/>
</dbReference>
<evidence type="ECO:0000259" key="1">
    <source>
        <dbReference type="Pfam" id="PF00534"/>
    </source>
</evidence>
<dbReference type="SUPFAM" id="SSF53756">
    <property type="entry name" value="UDP-Glycosyltransferase/glycogen phosphorylase"/>
    <property type="match status" value="1"/>
</dbReference>
<dbReference type="Pfam" id="PF00534">
    <property type="entry name" value="Glycos_transf_1"/>
    <property type="match status" value="1"/>
</dbReference>
<dbReference type="OrthoDB" id="9811239at2"/>
<sequence length="367" mass="42150">MKILIVHTRNDIISGAEYAITDMLNTLPADLEFEMMTPGYGVLSEYLEGRGFKVHVKKYSGPRRRYPGLYQLSSFLLMRWLKKQKFDLILCNTFAASFRMSLGAKWAGIKIAIYTREYFSKKKQVNLNQVNRASSIIAVSEDVKDYYGDMHPHVNVCHDTIDIGLINKRLKDHKRSLLEESVFNIGFIGRITRYKQPDLVIRALPDIIKKIPNVHVHIVGKAVSQEYDFELGLKQLVKELKIDSYVTFWGYRSDSIELMKDFDVLCLTSDREPFPRTILESMLAGTPVVCSNTGGCKEMVRDNITGLHFDVCSDENSVKLAKQIIRLSNDKVLYKEIVTNSLNFIQETFGPKDQTKHFFNTLRLISK</sequence>
<feature type="domain" description="Glycosyl transferase family 1" evidence="1">
    <location>
        <begin position="171"/>
        <end position="340"/>
    </location>
</feature>
<comment type="caution">
    <text evidence="3">The sequence shown here is derived from an EMBL/GenBank/DDBJ whole genome shotgun (WGS) entry which is preliminary data.</text>
</comment>
<dbReference type="CDD" id="cd03801">
    <property type="entry name" value="GT4_PimA-like"/>
    <property type="match status" value="1"/>
</dbReference>
<evidence type="ECO:0000259" key="2">
    <source>
        <dbReference type="Pfam" id="PF13439"/>
    </source>
</evidence>
<dbReference type="InterPro" id="IPR001296">
    <property type="entry name" value="Glyco_trans_1"/>
</dbReference>
<organism evidence="3 4">
    <name type="scientific">Ancylomarina euxinus</name>
    <dbReference type="NCBI Taxonomy" id="2283627"/>
    <lineage>
        <taxon>Bacteria</taxon>
        <taxon>Pseudomonadati</taxon>
        <taxon>Bacteroidota</taxon>
        <taxon>Bacteroidia</taxon>
        <taxon>Marinilabiliales</taxon>
        <taxon>Marinifilaceae</taxon>
        <taxon>Ancylomarina</taxon>
    </lineage>
</organism>
<dbReference type="PANTHER" id="PTHR12526">
    <property type="entry name" value="GLYCOSYLTRANSFERASE"/>
    <property type="match status" value="1"/>
</dbReference>
<dbReference type="Pfam" id="PF13439">
    <property type="entry name" value="Glyco_transf_4"/>
    <property type="match status" value="1"/>
</dbReference>
<feature type="domain" description="Glycosyltransferase subfamily 4-like N-terminal" evidence="2">
    <location>
        <begin position="14"/>
        <end position="150"/>
    </location>
</feature>
<dbReference type="AlphaFoldDB" id="A0A425Y6I5"/>
<evidence type="ECO:0000313" key="4">
    <source>
        <dbReference type="Proteomes" id="UP000285794"/>
    </source>
</evidence>
<reference evidence="3 4" key="1">
    <citation type="submission" date="2018-07" db="EMBL/GenBank/DDBJ databases">
        <title>Draft genome sequence of Ancylomarina sp. M1P.</title>
        <authorList>
            <person name="Yadav S."/>
            <person name="Villanueva L."/>
            <person name="Damste J.S.S."/>
        </authorList>
    </citation>
    <scope>NUCLEOTIDE SEQUENCE [LARGE SCALE GENOMIC DNA]</scope>
    <source>
        <strain evidence="3 4">M1P</strain>
    </source>
</reference>
<dbReference type="Proteomes" id="UP000285794">
    <property type="component" value="Unassembled WGS sequence"/>
</dbReference>